<protein>
    <submittedName>
        <fullName evidence="2">Phosphatase</fullName>
    </submittedName>
</protein>
<dbReference type="InterPro" id="IPR016195">
    <property type="entry name" value="Pol/histidinol_Pase-like"/>
</dbReference>
<evidence type="ECO:0000313" key="3">
    <source>
        <dbReference type="Proteomes" id="UP001440599"/>
    </source>
</evidence>
<evidence type="ECO:0000259" key="1">
    <source>
        <dbReference type="SMART" id="SM00481"/>
    </source>
</evidence>
<comment type="caution">
    <text evidence="2">The sequence shown here is derived from an EMBL/GenBank/DDBJ whole genome shotgun (WGS) entry which is preliminary data.</text>
</comment>
<dbReference type="Gene3D" id="3.20.20.140">
    <property type="entry name" value="Metal-dependent hydrolases"/>
    <property type="match status" value="1"/>
</dbReference>
<dbReference type="InterPro" id="IPR004013">
    <property type="entry name" value="PHP_dom"/>
</dbReference>
<dbReference type="Pfam" id="PF02811">
    <property type="entry name" value="PHP"/>
    <property type="match status" value="1"/>
</dbReference>
<name>A0ABV1ELY5_9FIRM</name>
<evidence type="ECO:0000313" key="2">
    <source>
        <dbReference type="EMBL" id="MEQ2455598.1"/>
    </source>
</evidence>
<dbReference type="InterPro" id="IPR003141">
    <property type="entry name" value="Pol/His_phosphatase_N"/>
</dbReference>
<feature type="domain" description="Polymerase/histidinol phosphatase N-terminal" evidence="1">
    <location>
        <begin position="5"/>
        <end position="79"/>
    </location>
</feature>
<dbReference type="RefSeq" id="WP_349139263.1">
    <property type="nucleotide sequence ID" value="NZ_JBBMFT010000001.1"/>
</dbReference>
<dbReference type="CDD" id="cd07437">
    <property type="entry name" value="PHP_HisPPase_Ycdx_like"/>
    <property type="match status" value="1"/>
</dbReference>
<reference evidence="2 3" key="1">
    <citation type="submission" date="2024-03" db="EMBL/GenBank/DDBJ databases">
        <title>Human intestinal bacterial collection.</title>
        <authorList>
            <person name="Pauvert C."/>
            <person name="Hitch T.C.A."/>
            <person name="Clavel T."/>
        </authorList>
    </citation>
    <scope>NUCLEOTIDE SEQUENCE [LARGE SCALE GENOMIC DNA]</scope>
    <source>
        <strain evidence="2 3">CLA-AP-H34</strain>
    </source>
</reference>
<gene>
    <name evidence="2" type="ORF">WMO45_03610</name>
</gene>
<dbReference type="PANTHER" id="PTHR36928:SF1">
    <property type="entry name" value="PHOSPHATASE YCDX-RELATED"/>
    <property type="match status" value="1"/>
</dbReference>
<proteinExistence type="predicted"/>
<organism evidence="2 3">
    <name type="scientific">Flavonifractor hominis</name>
    <dbReference type="NCBI Taxonomy" id="3133178"/>
    <lineage>
        <taxon>Bacteria</taxon>
        <taxon>Bacillati</taxon>
        <taxon>Bacillota</taxon>
        <taxon>Clostridia</taxon>
        <taxon>Eubacteriales</taxon>
        <taxon>Oscillospiraceae</taxon>
        <taxon>Flavonifractor</taxon>
    </lineage>
</organism>
<dbReference type="EMBL" id="JBBMFT010000001">
    <property type="protein sequence ID" value="MEQ2455598.1"/>
    <property type="molecule type" value="Genomic_DNA"/>
</dbReference>
<dbReference type="InterPro" id="IPR050243">
    <property type="entry name" value="PHP_phosphatase"/>
</dbReference>
<keyword evidence="3" id="KW-1185">Reference proteome</keyword>
<accession>A0ABV1ELY5</accession>
<dbReference type="SMART" id="SM00481">
    <property type="entry name" value="POLIIIAc"/>
    <property type="match status" value="1"/>
</dbReference>
<dbReference type="PANTHER" id="PTHR36928">
    <property type="entry name" value="PHOSPHATASE YCDX-RELATED"/>
    <property type="match status" value="1"/>
</dbReference>
<sequence>MEFRLDSHTHTLASGHAYCTLLEMVRSAAEHGLELLCITDHAPGMEMTTHKDHFLNFKVIDRTLFGVRVLMGAELNVMDFEGTVDLPPKLLNNLDMAIASQHIWCMPQGGSPEANTQALIRAMDCQKVCIIGHPDDGRFPLDYPALVRAAGERRVLLEVNNTSLSPRCSRVNSRTNVTTMLALCRKEGVPVVVGSDAHFVTAVGAHQYAQALLEELAFPPELVLNRDPEVFLDHLARRLGAPIPG</sequence>
<dbReference type="SUPFAM" id="SSF89550">
    <property type="entry name" value="PHP domain-like"/>
    <property type="match status" value="1"/>
</dbReference>
<dbReference type="Proteomes" id="UP001440599">
    <property type="component" value="Unassembled WGS sequence"/>
</dbReference>